<gene>
    <name evidence="1" type="ORF">IAB71_09025</name>
</gene>
<organism evidence="1 2">
    <name type="scientific">Candidatus Scatomonas pullistercoris</name>
    <dbReference type="NCBI Taxonomy" id="2840920"/>
    <lineage>
        <taxon>Bacteria</taxon>
        <taxon>Bacillati</taxon>
        <taxon>Bacillota</taxon>
        <taxon>Clostridia</taxon>
        <taxon>Lachnospirales</taxon>
        <taxon>Lachnospiraceae</taxon>
        <taxon>Lachnospiraceae incertae sedis</taxon>
        <taxon>Candidatus Scatomonas</taxon>
    </lineage>
</organism>
<sequence>MKQICFKKFSRVRRVPAGLFLLLFAGLAGGCSLFSHSLESAVSGDDLESLAASREQMELLEADYASEGFIPEEDAPAVLSAVAGYAEELKQEGILQNYSLSGSHVWMLYDSGIQMIYTPDTGITDAVGLDSTCRIVTCQPYASSYPPSLSEEMGLPDSAASSLEQLSASWTFEDNYDMEEVTPDLLKELNGTQILLWHGHGGWTEETHSFLATGETFSENRFQNDIDYYEDFQTGRLVLCSDGRVAVTAGFVREYMDALDGSLIYLGACQSGLDAELSDAFLEKGAAAVIANTDTIRTAYNTRMMYSTMEGLSLTDASSGQRYTLEQALQYAASVWGESDSVQFGGTGARPVYFGENIRLDETPVENPVPEETLPGTQDTSTLLQEYAEGLDCLSGSGTYTGYFEITGSGPRYNYWSSLPVRPLSRLQMDFDQDGADELLVVNLNTDYTLRAEMYEAEGGEIQLISSTSLPASAASISEEGYLDCMTYQYNGQTAIGFEERSLASHLADGTLIRFTALLYDGASLQMLGTQEYMGSGGLPEEGEPFVDGMASMGIYVDFEQIFYEGTSIFSYLDSPEAFASSRTYCLWEDEAWLAFYPEWYSDPDAGPVEASIIEFQ</sequence>
<comment type="caution">
    <text evidence="1">The sequence shown here is derived from an EMBL/GenBank/DDBJ whole genome shotgun (WGS) entry which is preliminary data.</text>
</comment>
<dbReference type="PROSITE" id="PS51257">
    <property type="entry name" value="PROKAR_LIPOPROTEIN"/>
    <property type="match status" value="1"/>
</dbReference>
<evidence type="ECO:0000313" key="2">
    <source>
        <dbReference type="Proteomes" id="UP000824169"/>
    </source>
</evidence>
<accession>A0A9D1P5F7</accession>
<dbReference type="AlphaFoldDB" id="A0A9D1P5F7"/>
<evidence type="ECO:0000313" key="1">
    <source>
        <dbReference type="EMBL" id="HIV25898.1"/>
    </source>
</evidence>
<protein>
    <submittedName>
        <fullName evidence="1">Uncharacterized protein</fullName>
    </submittedName>
</protein>
<proteinExistence type="predicted"/>
<dbReference type="Proteomes" id="UP000824169">
    <property type="component" value="Unassembled WGS sequence"/>
</dbReference>
<dbReference type="EMBL" id="DVOO01000027">
    <property type="protein sequence ID" value="HIV25898.1"/>
    <property type="molecule type" value="Genomic_DNA"/>
</dbReference>
<reference evidence="1" key="2">
    <citation type="journal article" date="2021" name="PeerJ">
        <title>Extensive microbial diversity within the chicken gut microbiome revealed by metagenomics and culture.</title>
        <authorList>
            <person name="Gilroy R."/>
            <person name="Ravi A."/>
            <person name="Getino M."/>
            <person name="Pursley I."/>
            <person name="Horton D.L."/>
            <person name="Alikhan N.F."/>
            <person name="Baker D."/>
            <person name="Gharbi K."/>
            <person name="Hall N."/>
            <person name="Watson M."/>
            <person name="Adriaenssens E.M."/>
            <person name="Foster-Nyarko E."/>
            <person name="Jarju S."/>
            <person name="Secka A."/>
            <person name="Antonio M."/>
            <person name="Oren A."/>
            <person name="Chaudhuri R.R."/>
            <person name="La Ragione R."/>
            <person name="Hildebrand F."/>
            <person name="Pallen M.J."/>
        </authorList>
    </citation>
    <scope>NUCLEOTIDE SEQUENCE</scope>
    <source>
        <strain evidence="1">CHK188-20938</strain>
    </source>
</reference>
<reference evidence="1" key="1">
    <citation type="submission" date="2020-10" db="EMBL/GenBank/DDBJ databases">
        <authorList>
            <person name="Gilroy R."/>
        </authorList>
    </citation>
    <scope>NUCLEOTIDE SEQUENCE</scope>
    <source>
        <strain evidence="1">CHK188-20938</strain>
    </source>
</reference>
<name>A0A9D1P5F7_9FIRM</name>